<dbReference type="STRING" id="1051890.A0A3N4LK95"/>
<evidence type="ECO:0000313" key="8">
    <source>
        <dbReference type="EMBL" id="RPB23270.1"/>
    </source>
</evidence>
<evidence type="ECO:0000256" key="4">
    <source>
        <dbReference type="ARBA" id="ARBA00023242"/>
    </source>
</evidence>
<dbReference type="PROSITE" id="PS50815">
    <property type="entry name" value="HORMA"/>
    <property type="match status" value="1"/>
</dbReference>
<feature type="region of interest" description="Disordered" evidence="6">
    <location>
        <begin position="366"/>
        <end position="488"/>
    </location>
</feature>
<protein>
    <submittedName>
        <fullName evidence="8">DNA-binding protein</fullName>
    </submittedName>
</protein>
<keyword evidence="4" id="KW-0539">Nucleus</keyword>
<feature type="region of interest" description="Disordered" evidence="6">
    <location>
        <begin position="682"/>
        <end position="775"/>
    </location>
</feature>
<evidence type="ECO:0000256" key="5">
    <source>
        <dbReference type="ARBA" id="ARBA00023254"/>
    </source>
</evidence>
<dbReference type="GO" id="GO:0005694">
    <property type="term" value="C:chromosome"/>
    <property type="evidence" value="ECO:0007669"/>
    <property type="project" value="UniProtKB-SubCell"/>
</dbReference>
<reference evidence="8 9" key="1">
    <citation type="journal article" date="2018" name="Nat. Ecol. Evol.">
        <title>Pezizomycetes genomes reveal the molecular basis of ectomycorrhizal truffle lifestyle.</title>
        <authorList>
            <person name="Murat C."/>
            <person name="Payen T."/>
            <person name="Noel B."/>
            <person name="Kuo A."/>
            <person name="Morin E."/>
            <person name="Chen J."/>
            <person name="Kohler A."/>
            <person name="Krizsan K."/>
            <person name="Balestrini R."/>
            <person name="Da Silva C."/>
            <person name="Montanini B."/>
            <person name="Hainaut M."/>
            <person name="Levati E."/>
            <person name="Barry K.W."/>
            <person name="Belfiori B."/>
            <person name="Cichocki N."/>
            <person name="Clum A."/>
            <person name="Dockter R.B."/>
            <person name="Fauchery L."/>
            <person name="Guy J."/>
            <person name="Iotti M."/>
            <person name="Le Tacon F."/>
            <person name="Lindquist E.A."/>
            <person name="Lipzen A."/>
            <person name="Malagnac F."/>
            <person name="Mello A."/>
            <person name="Molinier V."/>
            <person name="Miyauchi S."/>
            <person name="Poulain J."/>
            <person name="Riccioni C."/>
            <person name="Rubini A."/>
            <person name="Sitrit Y."/>
            <person name="Splivallo R."/>
            <person name="Traeger S."/>
            <person name="Wang M."/>
            <person name="Zifcakova L."/>
            <person name="Wipf D."/>
            <person name="Zambonelli A."/>
            <person name="Paolocci F."/>
            <person name="Nowrousian M."/>
            <person name="Ottonello S."/>
            <person name="Baldrian P."/>
            <person name="Spatafora J.W."/>
            <person name="Henrissat B."/>
            <person name="Nagy L.G."/>
            <person name="Aury J.M."/>
            <person name="Wincker P."/>
            <person name="Grigoriev I.V."/>
            <person name="Bonfante P."/>
            <person name="Martin F.M."/>
        </authorList>
    </citation>
    <scope>NUCLEOTIDE SEQUENCE [LARGE SCALE GENOMIC DNA]</scope>
    <source>
        <strain evidence="8 9">ATCC MYA-4762</strain>
    </source>
</reference>
<gene>
    <name evidence="8" type="ORF">L211DRAFT_838785</name>
</gene>
<feature type="compositionally biased region" description="Basic and acidic residues" evidence="6">
    <location>
        <begin position="470"/>
        <end position="488"/>
    </location>
</feature>
<dbReference type="AlphaFoldDB" id="A0A3N4LK95"/>
<feature type="compositionally biased region" description="Polar residues" evidence="6">
    <location>
        <begin position="327"/>
        <end position="345"/>
    </location>
</feature>
<dbReference type="InterPro" id="IPR036570">
    <property type="entry name" value="HORMA_dom_sf"/>
</dbReference>
<dbReference type="Proteomes" id="UP000267821">
    <property type="component" value="Unassembled WGS sequence"/>
</dbReference>
<evidence type="ECO:0000256" key="6">
    <source>
        <dbReference type="SAM" id="MobiDB-lite"/>
    </source>
</evidence>
<organism evidence="8 9">
    <name type="scientific">Terfezia boudieri ATCC MYA-4762</name>
    <dbReference type="NCBI Taxonomy" id="1051890"/>
    <lineage>
        <taxon>Eukaryota</taxon>
        <taxon>Fungi</taxon>
        <taxon>Dikarya</taxon>
        <taxon>Ascomycota</taxon>
        <taxon>Pezizomycotina</taxon>
        <taxon>Pezizomycetes</taxon>
        <taxon>Pezizales</taxon>
        <taxon>Pezizaceae</taxon>
        <taxon>Terfezia</taxon>
    </lineage>
</organism>
<keyword evidence="8" id="KW-0238">DNA-binding</keyword>
<evidence type="ECO:0000259" key="7">
    <source>
        <dbReference type="PROSITE" id="PS50815"/>
    </source>
</evidence>
<dbReference type="Pfam" id="PF02301">
    <property type="entry name" value="HORMA"/>
    <property type="match status" value="1"/>
</dbReference>
<sequence>MQRQAQLIRPHMKPVQATKEVEAAKQGIKQDESLEIVKTLLGASFGCLSFLRGLLPEESFEEVRYGGPDCPLTSYNWFANSEEPESNRTSVKDAAQGTRMKRLKRGYSSEADQLLNWLEQGIFEALRRGYLKAVQLAIYVDPAQPDVITEAYTFSFAYRMGPDGTPDAPTGFNVKDNQGNEITVAETSKNIQQVMRRMIVITQNLPTIPDTRYLTVRLHYMDWTPDNYSPPYFRRIQPEDPRLRFREDKGDSVLHKILCGSVATGHHGVSLKVAAFHEPDDSQGPKKRPRILPANLEEDIEMPSLSGTPAGDSSQGCTPIENPFPQPNSQQTPRTHQVKDSSTPGTVEKVRSAREQIEAKMLRKMLDSPKHPAMAKGKLVETQHDLSSSQVSSQQSMVAIKSGSPLPSRYQAARTSDRSPLATRQRQDNLLYVAKLASPTPRPTREQSKRPSRTLKEPNISAQLSKLQQARKDQQSLRQEQPETRANMDKLKLSKHKAVELQRVKDMKFQTREQERLKNGQLGLEEELVLCECGDRDEDGDMIACELCCGWLHVHCYGYHHTHDTRIPDFVVCYTCLLTNEQNLLEEMKFIALFRRALKKVWEDGYPANTKKLSDIIGCDLPSATEVFKRLEHEGFIYALSNKARKKAANAPMKYIVAKTEENKRKMDVEYFDPLAKISHHFDLSQLPPPPQETSPLQTQGADGETTGDEDEPSIKDPRLWKFSSTYSKGAAKGGGISTVPVSKDDEMDLDSPPPRSEAFLQTPGAQKRQGMEPSPWRRYVGICEEGVYFPSVF</sequence>
<feature type="compositionally biased region" description="Polar residues" evidence="6">
    <location>
        <begin position="305"/>
        <end position="317"/>
    </location>
</feature>
<dbReference type="InParanoid" id="A0A3N4LK95"/>
<dbReference type="GO" id="GO:0051598">
    <property type="term" value="P:meiotic recombination checkpoint signaling"/>
    <property type="evidence" value="ECO:0007669"/>
    <property type="project" value="TreeGrafter"/>
</dbReference>
<dbReference type="SUPFAM" id="SSF56019">
    <property type="entry name" value="The spindle assembly checkpoint protein mad2"/>
    <property type="match status" value="1"/>
</dbReference>
<dbReference type="Gene3D" id="3.30.40.10">
    <property type="entry name" value="Zinc/RING finger domain, C3HC4 (zinc finger)"/>
    <property type="match status" value="1"/>
</dbReference>
<dbReference type="InterPro" id="IPR003511">
    <property type="entry name" value="HORMA_dom"/>
</dbReference>
<dbReference type="GO" id="GO:0007130">
    <property type="term" value="P:synaptonemal complex assembly"/>
    <property type="evidence" value="ECO:0007669"/>
    <property type="project" value="TreeGrafter"/>
</dbReference>
<dbReference type="Gene3D" id="3.30.900.10">
    <property type="entry name" value="HORMA domain"/>
    <property type="match status" value="1"/>
</dbReference>
<keyword evidence="5" id="KW-0469">Meiosis</keyword>
<dbReference type="InterPro" id="IPR051294">
    <property type="entry name" value="HORMA_MeioticProgression"/>
</dbReference>
<dbReference type="InterPro" id="IPR011011">
    <property type="entry name" value="Znf_FYVE_PHD"/>
</dbReference>
<feature type="domain" description="HORMA" evidence="7">
    <location>
        <begin position="31"/>
        <end position="273"/>
    </location>
</feature>
<feature type="compositionally biased region" description="Low complexity" evidence="6">
    <location>
        <begin position="387"/>
        <end position="396"/>
    </location>
</feature>
<dbReference type="PANTHER" id="PTHR48225:SF7">
    <property type="entry name" value="MEIOSIS-SPECIFIC PROTEIN HOP1"/>
    <property type="match status" value="1"/>
</dbReference>
<proteinExistence type="predicted"/>
<keyword evidence="3" id="KW-0158">Chromosome</keyword>
<dbReference type="EMBL" id="ML121547">
    <property type="protein sequence ID" value="RPB23270.1"/>
    <property type="molecule type" value="Genomic_DNA"/>
</dbReference>
<dbReference type="GO" id="GO:0005634">
    <property type="term" value="C:nucleus"/>
    <property type="evidence" value="ECO:0007669"/>
    <property type="project" value="UniProtKB-SubCell"/>
</dbReference>
<evidence type="ECO:0000256" key="1">
    <source>
        <dbReference type="ARBA" id="ARBA00004123"/>
    </source>
</evidence>
<evidence type="ECO:0000313" key="9">
    <source>
        <dbReference type="Proteomes" id="UP000267821"/>
    </source>
</evidence>
<dbReference type="InterPro" id="IPR013083">
    <property type="entry name" value="Znf_RING/FYVE/PHD"/>
</dbReference>
<accession>A0A3N4LK95</accession>
<keyword evidence="9" id="KW-1185">Reference proteome</keyword>
<dbReference type="PANTHER" id="PTHR48225">
    <property type="entry name" value="HORMA DOMAIN-CONTAINING PROTEIN 1"/>
    <property type="match status" value="1"/>
</dbReference>
<feature type="region of interest" description="Disordered" evidence="6">
    <location>
        <begin position="302"/>
        <end position="351"/>
    </location>
</feature>
<evidence type="ECO:0000256" key="3">
    <source>
        <dbReference type="ARBA" id="ARBA00022454"/>
    </source>
</evidence>
<dbReference type="SUPFAM" id="SSF57903">
    <property type="entry name" value="FYVE/PHD zinc finger"/>
    <property type="match status" value="1"/>
</dbReference>
<name>A0A3N4LK95_9PEZI</name>
<dbReference type="OrthoDB" id="1928087at2759"/>
<comment type="subcellular location">
    <subcellularLocation>
        <location evidence="2">Chromosome</location>
    </subcellularLocation>
    <subcellularLocation>
        <location evidence="1">Nucleus</location>
    </subcellularLocation>
</comment>
<evidence type="ECO:0000256" key="2">
    <source>
        <dbReference type="ARBA" id="ARBA00004286"/>
    </source>
</evidence>
<dbReference type="GO" id="GO:0003677">
    <property type="term" value="F:DNA binding"/>
    <property type="evidence" value="ECO:0007669"/>
    <property type="project" value="UniProtKB-KW"/>
</dbReference>